<reference evidence="1 2" key="1">
    <citation type="submission" date="2020-04" db="EMBL/GenBank/DDBJ databases">
        <authorList>
            <person name="De Canck E."/>
        </authorList>
    </citation>
    <scope>NUCLEOTIDE SEQUENCE [LARGE SCALE GENOMIC DNA]</scope>
    <source>
        <strain evidence="1 2">LMG 9964</strain>
    </source>
</reference>
<dbReference type="Proteomes" id="UP000494102">
    <property type="component" value="Unassembled WGS sequence"/>
</dbReference>
<gene>
    <name evidence="1" type="ORF">LMG9964_01904</name>
</gene>
<protein>
    <submittedName>
        <fullName evidence="1">Uncharacterized protein</fullName>
    </submittedName>
</protein>
<dbReference type="EMBL" id="CADILN010000002">
    <property type="protein sequence ID" value="CAB4048270.1"/>
    <property type="molecule type" value="Genomic_DNA"/>
</dbReference>
<evidence type="ECO:0000313" key="1">
    <source>
        <dbReference type="EMBL" id="CAB4048270.1"/>
    </source>
</evidence>
<accession>A0A6J5K3B2</accession>
<sequence>MGIGKEILREILNESRSPVASFCGLALRGVIKLY</sequence>
<evidence type="ECO:0000313" key="2">
    <source>
        <dbReference type="Proteomes" id="UP000494102"/>
    </source>
</evidence>
<name>A0A6J5K3B2_9BURK</name>
<proteinExistence type="predicted"/>
<dbReference type="AlphaFoldDB" id="A0A6J5K3B2"/>
<organism evidence="1 2">
    <name type="scientific">Paraburkholderia phenoliruptrix</name>
    <dbReference type="NCBI Taxonomy" id="252970"/>
    <lineage>
        <taxon>Bacteria</taxon>
        <taxon>Pseudomonadati</taxon>
        <taxon>Pseudomonadota</taxon>
        <taxon>Betaproteobacteria</taxon>
        <taxon>Burkholderiales</taxon>
        <taxon>Burkholderiaceae</taxon>
        <taxon>Paraburkholderia</taxon>
    </lineage>
</organism>